<dbReference type="SUPFAM" id="SSF51726">
    <property type="entry name" value="UROD/MetE-like"/>
    <property type="match status" value="1"/>
</dbReference>
<keyword evidence="2" id="KW-0808">Transferase</keyword>
<protein>
    <submittedName>
        <fullName evidence="2">5-methyltetrahydropteroyltriglutamate--homocysteine methyltransferase</fullName>
    </submittedName>
</protein>
<dbReference type="PANTHER" id="PTHR30519">
    <property type="entry name" value="5-METHYLTETRAHYDROPTEROYLTRIGLUTAMATE--HOMOCYSTEINE METHYLTRANSFERASE"/>
    <property type="match status" value="1"/>
</dbReference>
<dbReference type="GO" id="GO:0032259">
    <property type="term" value="P:methylation"/>
    <property type="evidence" value="ECO:0007669"/>
    <property type="project" value="UniProtKB-KW"/>
</dbReference>
<dbReference type="EMBL" id="VNHT01000053">
    <property type="protein sequence ID" value="TYP81126.1"/>
    <property type="molecule type" value="Genomic_DNA"/>
</dbReference>
<dbReference type="InterPro" id="IPR038071">
    <property type="entry name" value="UROD/MetE-like_sf"/>
</dbReference>
<dbReference type="InterPro" id="IPR013215">
    <property type="entry name" value="Cbl-indep_Met_Synth_N"/>
</dbReference>
<reference evidence="2 3" key="1">
    <citation type="submission" date="2019-07" db="EMBL/GenBank/DDBJ databases">
        <title>Active sludge and wastewater microbial communities from Klosterneuburg, Austria.</title>
        <authorList>
            <person name="Wagner M."/>
        </authorList>
    </citation>
    <scope>NUCLEOTIDE SEQUENCE [LARGE SCALE GENOMIC DNA]</scope>
    <source>
        <strain evidence="2 3">Nm2</strain>
    </source>
</reference>
<comment type="caution">
    <text evidence="2">The sequence shown here is derived from an EMBL/GenBank/DDBJ whole genome shotgun (WGS) entry which is preliminary data.</text>
</comment>
<dbReference type="GO" id="GO:0008270">
    <property type="term" value="F:zinc ion binding"/>
    <property type="evidence" value="ECO:0007669"/>
    <property type="project" value="InterPro"/>
</dbReference>
<evidence type="ECO:0000313" key="2">
    <source>
        <dbReference type="EMBL" id="TYP81126.1"/>
    </source>
</evidence>
<proteinExistence type="predicted"/>
<keyword evidence="2" id="KW-0489">Methyltransferase</keyword>
<dbReference type="Pfam" id="PF08267">
    <property type="entry name" value="Meth_synt_1"/>
    <property type="match status" value="1"/>
</dbReference>
<dbReference type="GO" id="GO:0003871">
    <property type="term" value="F:5-methyltetrahydropteroyltriglutamate-homocysteine S-methyltransferase activity"/>
    <property type="evidence" value="ECO:0007669"/>
    <property type="project" value="InterPro"/>
</dbReference>
<organism evidence="2 3">
    <name type="scientific">Nitrosomonas communis</name>
    <dbReference type="NCBI Taxonomy" id="44574"/>
    <lineage>
        <taxon>Bacteria</taxon>
        <taxon>Pseudomonadati</taxon>
        <taxon>Pseudomonadota</taxon>
        <taxon>Betaproteobacteria</taxon>
        <taxon>Nitrosomonadales</taxon>
        <taxon>Nitrosomonadaceae</taxon>
        <taxon>Nitrosomonas</taxon>
    </lineage>
</organism>
<sequence>MDEPCLAFELEAIWLEKLSEVYTILHGSGCQLLLTTYFDAIDKHAATLKALPVEGLHIDVCRAPHQLDVFLPDYPTNKVLSLGIIDGRNVWRADLSQAFATLSKSKA</sequence>
<dbReference type="Gene3D" id="3.20.20.210">
    <property type="match status" value="1"/>
</dbReference>
<dbReference type="Proteomes" id="UP000324176">
    <property type="component" value="Unassembled WGS sequence"/>
</dbReference>
<gene>
    <name evidence="2" type="ORF">BCL69_10539</name>
</gene>
<dbReference type="AlphaFoldDB" id="A0A5D3YBR4"/>
<evidence type="ECO:0000313" key="3">
    <source>
        <dbReference type="Proteomes" id="UP000324176"/>
    </source>
</evidence>
<evidence type="ECO:0000259" key="1">
    <source>
        <dbReference type="Pfam" id="PF08267"/>
    </source>
</evidence>
<feature type="domain" description="Cobalamin-independent methionine synthase MetE N-terminal" evidence="1">
    <location>
        <begin position="1"/>
        <end position="104"/>
    </location>
</feature>
<dbReference type="GO" id="GO:0008652">
    <property type="term" value="P:amino acid biosynthetic process"/>
    <property type="evidence" value="ECO:0007669"/>
    <property type="project" value="InterPro"/>
</dbReference>
<accession>A0A5D3YBR4</accession>
<name>A0A5D3YBR4_9PROT</name>